<comment type="caution">
    <text evidence="2">The sequence shown here is derived from an EMBL/GenBank/DDBJ whole genome shotgun (WGS) entry which is preliminary data.</text>
</comment>
<gene>
    <name evidence="2" type="ORF">C7435_2483</name>
</gene>
<dbReference type="Gene3D" id="3.20.20.150">
    <property type="entry name" value="Divalent-metal-dependent TIM barrel enzymes"/>
    <property type="match status" value="1"/>
</dbReference>
<evidence type="ECO:0000259" key="1">
    <source>
        <dbReference type="Pfam" id="PF01261"/>
    </source>
</evidence>
<dbReference type="Pfam" id="PF01261">
    <property type="entry name" value="AP_endonuc_2"/>
    <property type="match status" value="1"/>
</dbReference>
<dbReference type="RefSeq" id="WP_121211845.1">
    <property type="nucleotide sequence ID" value="NZ_RBIM01000005.1"/>
</dbReference>
<dbReference type="Proteomes" id="UP000273675">
    <property type="component" value="Unassembled WGS sequence"/>
</dbReference>
<dbReference type="SUPFAM" id="SSF51658">
    <property type="entry name" value="Xylose isomerase-like"/>
    <property type="match status" value="1"/>
</dbReference>
<dbReference type="InterPro" id="IPR050312">
    <property type="entry name" value="IolE/XylAMocC-like"/>
</dbReference>
<protein>
    <submittedName>
        <fullName evidence="2">Sugar phosphate isomerase/epimerase</fullName>
    </submittedName>
</protein>
<sequence>MPVIETARLSRRTLLAQAGAVALGACQPLTGCAPVRAGLQLYSVREAMAVSVPPTLERVAGMGYGAVEFAGYFDQAPAGIASLLAATGLVSPSAHVDARQARNDPARIVAAGAEAGHDYLVIAWIPPQDRTSLSDWQAWADVLNRFGEACSLAGLRCAYHNHDFEFADAAGTDAPSGQTPWAVLQARCDPALVSFEIDTYWAQLAGQDPAALVAQAPDRFPLCHIKDYHPDGAMAGLGDGVADFAPVFAARGADGFVQCYAELDNPASPFGFAATARGRLEDLLRANQACPV</sequence>
<dbReference type="EMBL" id="RBIM01000005">
    <property type="protein sequence ID" value="RKQ96231.1"/>
    <property type="molecule type" value="Genomic_DNA"/>
</dbReference>
<organism evidence="2 3">
    <name type="scientific">Maricaulis maris</name>
    <dbReference type="NCBI Taxonomy" id="74318"/>
    <lineage>
        <taxon>Bacteria</taxon>
        <taxon>Pseudomonadati</taxon>
        <taxon>Pseudomonadota</taxon>
        <taxon>Alphaproteobacteria</taxon>
        <taxon>Maricaulales</taxon>
        <taxon>Maricaulaceae</taxon>
        <taxon>Maricaulis</taxon>
    </lineage>
</organism>
<dbReference type="PROSITE" id="PS51318">
    <property type="entry name" value="TAT"/>
    <property type="match status" value="1"/>
</dbReference>
<dbReference type="AlphaFoldDB" id="A0A495D4R6"/>
<dbReference type="PANTHER" id="PTHR12110">
    <property type="entry name" value="HYDROXYPYRUVATE ISOMERASE"/>
    <property type="match status" value="1"/>
</dbReference>
<feature type="domain" description="Xylose isomerase-like TIM barrel" evidence="1">
    <location>
        <begin position="57"/>
        <end position="250"/>
    </location>
</feature>
<dbReference type="InterPro" id="IPR006311">
    <property type="entry name" value="TAT_signal"/>
</dbReference>
<accession>A0A495D4R6</accession>
<proteinExistence type="predicted"/>
<dbReference type="InterPro" id="IPR013022">
    <property type="entry name" value="Xyl_isomerase-like_TIM-brl"/>
</dbReference>
<evidence type="ECO:0000313" key="2">
    <source>
        <dbReference type="EMBL" id="RKQ96231.1"/>
    </source>
</evidence>
<dbReference type="InterPro" id="IPR036237">
    <property type="entry name" value="Xyl_isomerase-like_sf"/>
</dbReference>
<evidence type="ECO:0000313" key="3">
    <source>
        <dbReference type="Proteomes" id="UP000273675"/>
    </source>
</evidence>
<name>A0A495D4R6_9PROT</name>
<keyword evidence="2" id="KW-0413">Isomerase</keyword>
<dbReference type="OrthoDB" id="9798407at2"/>
<dbReference type="PANTHER" id="PTHR12110:SF41">
    <property type="entry name" value="INOSOSE DEHYDRATASE"/>
    <property type="match status" value="1"/>
</dbReference>
<dbReference type="GO" id="GO:0016853">
    <property type="term" value="F:isomerase activity"/>
    <property type="evidence" value="ECO:0007669"/>
    <property type="project" value="UniProtKB-KW"/>
</dbReference>
<reference evidence="2 3" key="1">
    <citation type="submission" date="2018-10" db="EMBL/GenBank/DDBJ databases">
        <title>Genomic Encyclopedia of Type Strains, Phase IV (KMG-IV): sequencing the most valuable type-strain genomes for metagenomic binning, comparative biology and taxonomic classification.</title>
        <authorList>
            <person name="Goeker M."/>
        </authorList>
    </citation>
    <scope>NUCLEOTIDE SEQUENCE [LARGE SCALE GENOMIC DNA]</scope>
    <source>
        <strain evidence="2 3">DSM 4734</strain>
    </source>
</reference>